<name>A0A7J8DI35_ROUAE</name>
<evidence type="ECO:0000313" key="2">
    <source>
        <dbReference type="Proteomes" id="UP000593571"/>
    </source>
</evidence>
<protein>
    <submittedName>
        <fullName evidence="1">Uncharacterized protein</fullName>
    </submittedName>
</protein>
<dbReference type="Proteomes" id="UP000593571">
    <property type="component" value="Unassembled WGS sequence"/>
</dbReference>
<dbReference type="EMBL" id="JACASE010000012">
    <property type="protein sequence ID" value="KAF6422791.1"/>
    <property type="molecule type" value="Genomic_DNA"/>
</dbReference>
<gene>
    <name evidence="1" type="ORF">HJG63_008596</name>
</gene>
<proteinExistence type="predicted"/>
<comment type="caution">
    <text evidence="1">The sequence shown here is derived from an EMBL/GenBank/DDBJ whole genome shotgun (WGS) entry which is preliminary data.</text>
</comment>
<accession>A0A7J8DI35</accession>
<organism evidence="1 2">
    <name type="scientific">Rousettus aegyptiacus</name>
    <name type="common">Egyptian fruit bat</name>
    <name type="synonym">Pteropus aegyptiacus</name>
    <dbReference type="NCBI Taxonomy" id="9407"/>
    <lineage>
        <taxon>Eukaryota</taxon>
        <taxon>Metazoa</taxon>
        <taxon>Chordata</taxon>
        <taxon>Craniata</taxon>
        <taxon>Vertebrata</taxon>
        <taxon>Euteleostomi</taxon>
        <taxon>Mammalia</taxon>
        <taxon>Eutheria</taxon>
        <taxon>Laurasiatheria</taxon>
        <taxon>Chiroptera</taxon>
        <taxon>Yinpterochiroptera</taxon>
        <taxon>Pteropodoidea</taxon>
        <taxon>Pteropodidae</taxon>
        <taxon>Rousettinae</taxon>
        <taxon>Rousettus</taxon>
    </lineage>
</organism>
<keyword evidence="2" id="KW-1185">Reference proteome</keyword>
<sequence>MDSSLPCEGSMRVDSSGRQALKTKTQAYTSIILFLFSSLALAFDQPQPEPGGTLIILLMTIHKVLNKTTPDIGQDCWLCLNPKTPYYVGVGTPLNLTELSRLELQVYSLAEVVLQNRRGLDLLFLEQDGLYIWL</sequence>
<evidence type="ECO:0000313" key="1">
    <source>
        <dbReference type="EMBL" id="KAF6422791.1"/>
    </source>
</evidence>
<dbReference type="PANTHER" id="PTHR10424">
    <property type="entry name" value="VIRAL ENVELOPE PROTEIN"/>
    <property type="match status" value="1"/>
</dbReference>
<dbReference type="AlphaFoldDB" id="A0A7J8DI35"/>
<dbReference type="Gene3D" id="1.10.287.210">
    <property type="match status" value="1"/>
</dbReference>
<reference evidence="1 2" key="1">
    <citation type="journal article" date="2020" name="Nature">
        <title>Six reference-quality genomes reveal evolution of bat adaptations.</title>
        <authorList>
            <person name="Jebb D."/>
            <person name="Huang Z."/>
            <person name="Pippel M."/>
            <person name="Hughes G.M."/>
            <person name="Lavrichenko K."/>
            <person name="Devanna P."/>
            <person name="Winkler S."/>
            <person name="Jermiin L.S."/>
            <person name="Skirmuntt E.C."/>
            <person name="Katzourakis A."/>
            <person name="Burkitt-Gray L."/>
            <person name="Ray D.A."/>
            <person name="Sullivan K.A.M."/>
            <person name="Roscito J.G."/>
            <person name="Kirilenko B.M."/>
            <person name="Davalos L.M."/>
            <person name="Corthals A.P."/>
            <person name="Power M.L."/>
            <person name="Jones G."/>
            <person name="Ransome R.D."/>
            <person name="Dechmann D.K.N."/>
            <person name="Locatelli A.G."/>
            <person name="Puechmaille S.J."/>
            <person name="Fedrigo O."/>
            <person name="Jarvis E.D."/>
            <person name="Hiller M."/>
            <person name="Vernes S.C."/>
            <person name="Myers E.W."/>
            <person name="Teeling E.C."/>
        </authorList>
    </citation>
    <scope>NUCLEOTIDE SEQUENCE [LARGE SCALE GENOMIC DNA]</scope>
    <source>
        <strain evidence="1">MRouAeg1</strain>
        <tissue evidence="1">Muscle</tissue>
    </source>
</reference>
<dbReference type="Pfam" id="PF00429">
    <property type="entry name" value="TLV_coat"/>
    <property type="match status" value="2"/>
</dbReference>
<dbReference type="SUPFAM" id="SSF58069">
    <property type="entry name" value="Virus ectodomain"/>
    <property type="match status" value="1"/>
</dbReference>
<dbReference type="InterPro" id="IPR018154">
    <property type="entry name" value="TLV/ENV_coat_polyprotein"/>
</dbReference>